<protein>
    <submittedName>
        <fullName evidence="13">ATP-binding cassette subfamily C member 4</fullName>
    </submittedName>
</protein>
<dbReference type="InterPro" id="IPR050173">
    <property type="entry name" value="ABC_transporter_C-like"/>
</dbReference>
<dbReference type="Gene3D" id="3.40.50.300">
    <property type="entry name" value="P-loop containing nucleotide triphosphate hydrolases"/>
    <property type="match status" value="1"/>
</dbReference>
<keyword evidence="5" id="KW-0547">Nucleotide-binding</keyword>
<feature type="domain" description="ABC transmembrane type-1" evidence="12">
    <location>
        <begin position="1"/>
        <end position="123"/>
    </location>
</feature>
<evidence type="ECO:0000256" key="2">
    <source>
        <dbReference type="ARBA" id="ARBA00009726"/>
    </source>
</evidence>
<dbReference type="Pfam" id="PF00005">
    <property type="entry name" value="ABC_tran"/>
    <property type="match status" value="1"/>
</dbReference>
<keyword evidence="4 9" id="KW-0812">Transmembrane</keyword>
<dbReference type="PROSITE" id="PS50893">
    <property type="entry name" value="ABC_TRANSPORTER_2"/>
    <property type="match status" value="1"/>
</dbReference>
<dbReference type="GO" id="GO:0005524">
    <property type="term" value="F:ATP binding"/>
    <property type="evidence" value="ECO:0007669"/>
    <property type="project" value="UniProtKB-KW"/>
</dbReference>
<dbReference type="GO" id="GO:0016020">
    <property type="term" value="C:membrane"/>
    <property type="evidence" value="ECO:0007669"/>
    <property type="project" value="UniProtKB-SubCell"/>
</dbReference>
<comment type="similarity">
    <text evidence="2">Belongs to the ABC transporter superfamily. ABCC family. Conjugate transporter (TC 3.A.1.208) subfamily.</text>
</comment>
<dbReference type="PROSITE" id="PS50929">
    <property type="entry name" value="ABC_TM1F"/>
    <property type="match status" value="1"/>
</dbReference>
<dbReference type="Proteomes" id="UP001249851">
    <property type="component" value="Unassembled WGS sequence"/>
</dbReference>
<dbReference type="InterPro" id="IPR011527">
    <property type="entry name" value="ABC1_TM_dom"/>
</dbReference>
<dbReference type="InterPro" id="IPR027417">
    <property type="entry name" value="P-loop_NTPase"/>
</dbReference>
<evidence type="ECO:0000256" key="7">
    <source>
        <dbReference type="ARBA" id="ARBA00022989"/>
    </source>
</evidence>
<evidence type="ECO:0000313" key="14">
    <source>
        <dbReference type="Proteomes" id="UP001249851"/>
    </source>
</evidence>
<dbReference type="PANTHER" id="PTHR24223:SF456">
    <property type="entry name" value="MULTIDRUG RESISTANCE-ASSOCIATED PROTEIN LETHAL(2)03659"/>
    <property type="match status" value="1"/>
</dbReference>
<name>A0AAD9PYL8_ACRCE</name>
<reference evidence="13" key="2">
    <citation type="journal article" date="2023" name="Science">
        <title>Genomic signatures of disease resistance in endangered staghorn corals.</title>
        <authorList>
            <person name="Vollmer S.V."/>
            <person name="Selwyn J.D."/>
            <person name="Despard B.A."/>
            <person name="Roesel C.L."/>
        </authorList>
    </citation>
    <scope>NUCLEOTIDE SEQUENCE</scope>
    <source>
        <strain evidence="13">K2</strain>
    </source>
</reference>
<keyword evidence="7 9" id="KW-1133">Transmembrane helix</keyword>
<feature type="transmembrane region" description="Helical" evidence="9">
    <location>
        <begin position="113"/>
        <end position="136"/>
    </location>
</feature>
<evidence type="ECO:0000313" key="13">
    <source>
        <dbReference type="EMBL" id="KAK2551557.1"/>
    </source>
</evidence>
<evidence type="ECO:0000256" key="1">
    <source>
        <dbReference type="ARBA" id="ARBA00004141"/>
    </source>
</evidence>
<dbReference type="InterPro" id="IPR003439">
    <property type="entry name" value="ABC_transporter-like_ATP-bd"/>
</dbReference>
<organism evidence="13 14">
    <name type="scientific">Acropora cervicornis</name>
    <name type="common">Staghorn coral</name>
    <dbReference type="NCBI Taxonomy" id="6130"/>
    <lineage>
        <taxon>Eukaryota</taxon>
        <taxon>Metazoa</taxon>
        <taxon>Cnidaria</taxon>
        <taxon>Anthozoa</taxon>
        <taxon>Hexacorallia</taxon>
        <taxon>Scleractinia</taxon>
        <taxon>Astrocoeniina</taxon>
        <taxon>Acroporidae</taxon>
        <taxon>Acropora</taxon>
    </lineage>
</organism>
<accession>A0AAD9PYL8</accession>
<dbReference type="SUPFAM" id="SSF52540">
    <property type="entry name" value="P-loop containing nucleoside triphosphate hydrolases"/>
    <property type="match status" value="1"/>
</dbReference>
<gene>
    <name evidence="13" type="ORF">P5673_027530</name>
</gene>
<feature type="signal peptide" evidence="10">
    <location>
        <begin position="1"/>
        <end position="19"/>
    </location>
</feature>
<feature type="chain" id="PRO_5042105773" evidence="10">
    <location>
        <begin position="20"/>
        <end position="446"/>
    </location>
</feature>
<evidence type="ECO:0000256" key="5">
    <source>
        <dbReference type="ARBA" id="ARBA00022741"/>
    </source>
</evidence>
<reference evidence="13" key="1">
    <citation type="journal article" date="2023" name="G3 (Bethesda)">
        <title>Whole genome assembly and annotation of the endangered Caribbean coral Acropora cervicornis.</title>
        <authorList>
            <person name="Selwyn J.D."/>
            <person name="Vollmer S.V."/>
        </authorList>
    </citation>
    <scope>NUCLEOTIDE SEQUENCE</scope>
    <source>
        <strain evidence="13">K2</strain>
    </source>
</reference>
<comment type="caution">
    <text evidence="13">The sequence shown here is derived from an EMBL/GenBank/DDBJ whole genome shotgun (WGS) entry which is preliminary data.</text>
</comment>
<keyword evidence="6 13" id="KW-0067">ATP-binding</keyword>
<evidence type="ECO:0000256" key="10">
    <source>
        <dbReference type="SAM" id="SignalP"/>
    </source>
</evidence>
<sequence>MSVLFLCCFVPYFAGLSTASAKLRLHTAAESDRCISLMNQVVSGIRAVKTHAWEGEYREKIKTSRRCEMHIIRKKSAVLSGVAGLEYTLAPMVTLVSVITLSPTGRPLTPVNVFMLILYINILRLSTCTFLAYGMMEAYDAYLRSLVMMLLMRNITLTDADITLTKSNREERKLNIEESGEVCSADHDEVEDKSFALCVSNLTYEQNNRDDEFILDDIQFTASPGSLTVITGPVGSRKSTLLSAIAGEVSDTSGTIYSQGSLVYVPQVAWIFFGTMGDNILFGYPYDEHNYAKTKEACALNEDIKQFPGGDQTIVGDRSAVLSGCQKAKVNLAHAVYAAGRPSDCCGLKLKNTSLKGASKSYWSKNSTKEKDEEVRRLSESGVRIVPLDSEAKGFDKSEEDLAVGVVSSKLYWDYLRSLKQFFLMYGMISLQRLRALSSQPRNADT</sequence>
<keyword evidence="3" id="KW-0813">Transport</keyword>
<evidence type="ECO:0000259" key="12">
    <source>
        <dbReference type="PROSITE" id="PS50929"/>
    </source>
</evidence>
<feature type="transmembrane region" description="Helical" evidence="9">
    <location>
        <begin position="78"/>
        <end position="101"/>
    </location>
</feature>
<comment type="subcellular location">
    <subcellularLocation>
        <location evidence="1">Membrane</location>
        <topology evidence="1">Multi-pass membrane protein</topology>
    </subcellularLocation>
</comment>
<dbReference type="InterPro" id="IPR036640">
    <property type="entry name" value="ABC1_TM_sf"/>
</dbReference>
<dbReference type="EMBL" id="JARQWQ010000096">
    <property type="protein sequence ID" value="KAK2551557.1"/>
    <property type="molecule type" value="Genomic_DNA"/>
</dbReference>
<dbReference type="GO" id="GO:0140359">
    <property type="term" value="F:ABC-type transporter activity"/>
    <property type="evidence" value="ECO:0007669"/>
    <property type="project" value="InterPro"/>
</dbReference>
<evidence type="ECO:0000256" key="4">
    <source>
        <dbReference type="ARBA" id="ARBA00022692"/>
    </source>
</evidence>
<keyword evidence="8 9" id="KW-0472">Membrane</keyword>
<evidence type="ECO:0000256" key="6">
    <source>
        <dbReference type="ARBA" id="ARBA00022840"/>
    </source>
</evidence>
<evidence type="ECO:0000259" key="11">
    <source>
        <dbReference type="PROSITE" id="PS50893"/>
    </source>
</evidence>
<dbReference type="PANTHER" id="PTHR24223">
    <property type="entry name" value="ATP-BINDING CASSETTE SUB-FAMILY C"/>
    <property type="match status" value="1"/>
</dbReference>
<feature type="domain" description="ABC transporter" evidence="11">
    <location>
        <begin position="197"/>
        <end position="429"/>
    </location>
</feature>
<proteinExistence type="inferred from homology"/>
<keyword evidence="14" id="KW-1185">Reference proteome</keyword>
<dbReference type="GO" id="GO:0016887">
    <property type="term" value="F:ATP hydrolysis activity"/>
    <property type="evidence" value="ECO:0007669"/>
    <property type="project" value="InterPro"/>
</dbReference>
<dbReference type="AlphaFoldDB" id="A0AAD9PYL8"/>
<dbReference type="SUPFAM" id="SSF90123">
    <property type="entry name" value="ABC transporter transmembrane region"/>
    <property type="match status" value="1"/>
</dbReference>
<evidence type="ECO:0000256" key="3">
    <source>
        <dbReference type="ARBA" id="ARBA00022448"/>
    </source>
</evidence>
<evidence type="ECO:0000256" key="8">
    <source>
        <dbReference type="ARBA" id="ARBA00023136"/>
    </source>
</evidence>
<keyword evidence="10" id="KW-0732">Signal</keyword>
<dbReference type="Gene3D" id="1.20.1560.10">
    <property type="entry name" value="ABC transporter type 1, transmembrane domain"/>
    <property type="match status" value="1"/>
</dbReference>
<evidence type="ECO:0000256" key="9">
    <source>
        <dbReference type="SAM" id="Phobius"/>
    </source>
</evidence>